<proteinExistence type="predicted"/>
<protein>
    <submittedName>
        <fullName evidence="1">Uncharacterized protein</fullName>
    </submittedName>
</protein>
<keyword evidence="2" id="KW-1185">Reference proteome</keyword>
<sequence>MGRAADICSDRYRYNSKIKRVDFYTTVRHSCSYRLVKAGVSTGRENDKQVLTLTVTTTNVLRSEHDTPPVLTSGTAPSRTELNMPGSRSQSIHPFSGRVGSVISDSESQDCLRCLVLNLPEPVRTQENFVLVTWAVGFLKQYCAHGSYCCCKAT</sequence>
<gene>
    <name evidence="1" type="ORF">RRG08_056209</name>
</gene>
<comment type="caution">
    <text evidence="1">The sequence shown here is derived from an EMBL/GenBank/DDBJ whole genome shotgun (WGS) entry which is preliminary data.</text>
</comment>
<dbReference type="Proteomes" id="UP001283361">
    <property type="component" value="Unassembled WGS sequence"/>
</dbReference>
<dbReference type="AlphaFoldDB" id="A0AAE0YL86"/>
<accession>A0AAE0YL86</accession>
<reference evidence="1" key="1">
    <citation type="journal article" date="2023" name="G3 (Bethesda)">
        <title>A reference genome for the long-term kleptoplast-retaining sea slug Elysia crispata morphotype clarki.</title>
        <authorList>
            <person name="Eastman K.E."/>
            <person name="Pendleton A.L."/>
            <person name="Shaikh M.A."/>
            <person name="Suttiyut T."/>
            <person name="Ogas R."/>
            <person name="Tomko P."/>
            <person name="Gavelis G."/>
            <person name="Widhalm J.R."/>
            <person name="Wisecaver J.H."/>
        </authorList>
    </citation>
    <scope>NUCLEOTIDE SEQUENCE</scope>
    <source>
        <strain evidence="1">ECLA1</strain>
    </source>
</reference>
<name>A0AAE0YL86_9GAST</name>
<dbReference type="EMBL" id="JAWDGP010005946">
    <property type="protein sequence ID" value="KAK3749329.1"/>
    <property type="molecule type" value="Genomic_DNA"/>
</dbReference>
<evidence type="ECO:0000313" key="2">
    <source>
        <dbReference type="Proteomes" id="UP001283361"/>
    </source>
</evidence>
<evidence type="ECO:0000313" key="1">
    <source>
        <dbReference type="EMBL" id="KAK3749329.1"/>
    </source>
</evidence>
<organism evidence="1 2">
    <name type="scientific">Elysia crispata</name>
    <name type="common">lettuce slug</name>
    <dbReference type="NCBI Taxonomy" id="231223"/>
    <lineage>
        <taxon>Eukaryota</taxon>
        <taxon>Metazoa</taxon>
        <taxon>Spiralia</taxon>
        <taxon>Lophotrochozoa</taxon>
        <taxon>Mollusca</taxon>
        <taxon>Gastropoda</taxon>
        <taxon>Heterobranchia</taxon>
        <taxon>Euthyneura</taxon>
        <taxon>Panpulmonata</taxon>
        <taxon>Sacoglossa</taxon>
        <taxon>Placobranchoidea</taxon>
        <taxon>Plakobranchidae</taxon>
        <taxon>Elysia</taxon>
    </lineage>
</organism>